<dbReference type="GO" id="GO:0046872">
    <property type="term" value="F:metal ion binding"/>
    <property type="evidence" value="ECO:0007669"/>
    <property type="project" value="UniProtKB-KW"/>
</dbReference>
<evidence type="ECO:0000256" key="9">
    <source>
        <dbReference type="ARBA" id="ARBA00022679"/>
    </source>
</evidence>
<dbReference type="InterPro" id="IPR051424">
    <property type="entry name" value="Transketolase-like"/>
</dbReference>
<comment type="cofactor">
    <cofactor evidence="2">
        <name>Mn(2+)</name>
        <dbReference type="ChEBI" id="CHEBI:29035"/>
    </cofactor>
</comment>
<evidence type="ECO:0000259" key="14">
    <source>
        <dbReference type="SMART" id="SM00861"/>
    </source>
</evidence>
<evidence type="ECO:0000256" key="5">
    <source>
        <dbReference type="ARBA" id="ARBA00001964"/>
    </source>
</evidence>
<name>A0A0R3SPN0_HYMDI</name>
<dbReference type="GO" id="GO:0030976">
    <property type="term" value="F:thiamine pyrophosphate binding"/>
    <property type="evidence" value="ECO:0007669"/>
    <property type="project" value="TreeGrafter"/>
</dbReference>
<reference evidence="19" key="1">
    <citation type="submission" date="2017-02" db="UniProtKB">
        <authorList>
            <consortium name="WormBaseParasite"/>
        </authorList>
    </citation>
    <scope>IDENTIFICATION</scope>
</reference>
<dbReference type="GO" id="GO:0004802">
    <property type="term" value="F:transketolase activity"/>
    <property type="evidence" value="ECO:0007669"/>
    <property type="project" value="UniProtKB-EC"/>
</dbReference>
<dbReference type="SUPFAM" id="SSF52518">
    <property type="entry name" value="Thiamin diphosphate-binding fold (THDP-binding)"/>
    <property type="match status" value="2"/>
</dbReference>
<dbReference type="EMBL" id="CABIJS010000321">
    <property type="protein sequence ID" value="VUZ48937.1"/>
    <property type="molecule type" value="Genomic_DNA"/>
</dbReference>
<dbReference type="Pfam" id="PF02780">
    <property type="entry name" value="Transketolase_C"/>
    <property type="match status" value="1"/>
</dbReference>
<comment type="cofactor">
    <cofactor evidence="3">
        <name>Co(2+)</name>
        <dbReference type="ChEBI" id="CHEBI:48828"/>
    </cofactor>
</comment>
<dbReference type="WBParaSite" id="HDID_0000693601-mRNA-1">
    <property type="protein sequence ID" value="HDID_0000693601-mRNA-1"/>
    <property type="gene ID" value="HDID_0000693601"/>
</dbReference>
<evidence type="ECO:0000256" key="12">
    <source>
        <dbReference type="ARBA" id="ARBA00022842"/>
    </source>
</evidence>
<organism evidence="19">
    <name type="scientific">Hymenolepis diminuta</name>
    <name type="common">Rat tapeworm</name>
    <dbReference type="NCBI Taxonomy" id="6216"/>
    <lineage>
        <taxon>Eukaryota</taxon>
        <taxon>Metazoa</taxon>
        <taxon>Spiralia</taxon>
        <taxon>Lophotrochozoa</taxon>
        <taxon>Platyhelminthes</taxon>
        <taxon>Cestoda</taxon>
        <taxon>Eucestoda</taxon>
        <taxon>Cyclophyllidea</taxon>
        <taxon>Hymenolepididae</taxon>
        <taxon>Hymenolepis</taxon>
    </lineage>
</organism>
<evidence type="ECO:0000256" key="7">
    <source>
        <dbReference type="ARBA" id="ARBA00011738"/>
    </source>
</evidence>
<reference evidence="15 17" key="2">
    <citation type="submission" date="2018-11" db="EMBL/GenBank/DDBJ databases">
        <authorList>
            <consortium name="Pathogen Informatics"/>
        </authorList>
    </citation>
    <scope>NUCLEOTIDE SEQUENCE [LARGE SCALE GENOMIC DNA]</scope>
</reference>
<comment type="subunit">
    <text evidence="7">Homodimer.</text>
</comment>
<dbReference type="Gene3D" id="3.40.50.920">
    <property type="match status" value="1"/>
</dbReference>
<protein>
    <recommendedName>
        <fullName evidence="8">transketolase</fullName>
        <ecNumber evidence="8">2.2.1.1</ecNumber>
    </recommendedName>
</protein>
<dbReference type="SMART" id="SM00861">
    <property type="entry name" value="Transket_pyr"/>
    <property type="match status" value="1"/>
</dbReference>
<evidence type="ECO:0000256" key="10">
    <source>
        <dbReference type="ARBA" id="ARBA00022723"/>
    </source>
</evidence>
<dbReference type="PANTHER" id="PTHR43195">
    <property type="entry name" value="TRANSKETOLASE"/>
    <property type="match status" value="1"/>
</dbReference>
<reference evidence="16 18" key="3">
    <citation type="submission" date="2019-07" db="EMBL/GenBank/DDBJ databases">
        <authorList>
            <person name="Jastrzebski P J."/>
            <person name="Paukszto L."/>
            <person name="Jastrzebski P J."/>
        </authorList>
    </citation>
    <scope>NUCLEOTIDE SEQUENCE [LARGE SCALE GENOMIC DNA]</scope>
    <source>
        <strain evidence="16 18">WMS-il1</strain>
    </source>
</reference>
<sequence>MADKVALLKDAATRIRINSIKATEASKSGHPTSCSSIADVMAVLFLDEMKYFPLDPRNPSNDRFVLSKGHAAPALYAAWAEAGLLKESELLNLRKIDSDLEGHPTPRLNFIDVATGSLGQGLSNAVGMAYVGKNIDKASYRVYCIIGDGESAEGSIWEAMAFASYYKLDNLVAIFDVNRLGQSQPTSLEHDIDAYKHRAEAFGFHAIAVDGHDISALINAFKESHSVKGQPVALILKTYKGFDFPEISDKENWHGKPLGANAAKVLKHLESKLQKPSTLGALKPQAPVVDCDKVDLIGTLKMPSLPPYQMGQKVATREAYGRALERLGTTYSRVIGLDGDTKNSTFSIYLRDARPNQFIECFIAEQNLVGVAIGAATRQRTIPFVSTFAAFLSRAYDQIRMGAISQTNCNFAGSHVGVSIGEDGPSQMALEDLAMFRAIRGSTVFYPSDAVSCDKAVELAANTEGICFIRTGRPAAPVIYEPNEHFAIGQGKVCLTAGPDGKDHVTVVAAGVTLFEALKAAEELKKEGVSLRIIDPFTVKPIDAELIAKSVRDTEGRVLTVEDHAPEGGLSEAVALALGEKQVPFKLKVLAIREVPRSGKPDELLAKYCINAHAICEEVRKLMKA</sequence>
<comment type="cofactor">
    <cofactor evidence="5">
        <name>thiamine diphosphate</name>
        <dbReference type="ChEBI" id="CHEBI:58937"/>
    </cofactor>
</comment>
<dbReference type="CDD" id="cd02012">
    <property type="entry name" value="TPP_TK"/>
    <property type="match status" value="1"/>
</dbReference>
<evidence type="ECO:0000256" key="4">
    <source>
        <dbReference type="ARBA" id="ARBA00001946"/>
    </source>
</evidence>
<keyword evidence="9" id="KW-0808">Transferase</keyword>
<dbReference type="FunFam" id="3.40.50.970:FF:000129">
    <property type="entry name" value="Transketolase"/>
    <property type="match status" value="1"/>
</dbReference>
<dbReference type="PANTHER" id="PTHR43195:SF1">
    <property type="entry name" value="FI06132P-RELATED"/>
    <property type="match status" value="1"/>
</dbReference>
<evidence type="ECO:0000256" key="13">
    <source>
        <dbReference type="ARBA" id="ARBA00023052"/>
    </source>
</evidence>
<dbReference type="InterPro" id="IPR029061">
    <property type="entry name" value="THDP-binding"/>
</dbReference>
<dbReference type="InterPro" id="IPR005474">
    <property type="entry name" value="Transketolase_N"/>
</dbReference>
<evidence type="ECO:0000313" key="17">
    <source>
        <dbReference type="Proteomes" id="UP000274504"/>
    </source>
</evidence>
<dbReference type="InterPro" id="IPR033248">
    <property type="entry name" value="Transketolase_C"/>
</dbReference>
<dbReference type="PROSITE" id="PS00802">
    <property type="entry name" value="TRANSKETOLASE_2"/>
    <property type="match status" value="1"/>
</dbReference>
<dbReference type="SUPFAM" id="SSF52922">
    <property type="entry name" value="TK C-terminal domain-like"/>
    <property type="match status" value="1"/>
</dbReference>
<dbReference type="EC" id="2.2.1.1" evidence="8"/>
<gene>
    <name evidence="15" type="ORF">HDID_LOCUS6934</name>
    <name evidence="16" type="ORF">WMSIL1_LOCUS8087</name>
</gene>
<keyword evidence="11" id="KW-0106">Calcium</keyword>
<evidence type="ECO:0000313" key="19">
    <source>
        <dbReference type="WBParaSite" id="HDID_0000693601-mRNA-1"/>
    </source>
</evidence>
<evidence type="ECO:0000256" key="2">
    <source>
        <dbReference type="ARBA" id="ARBA00001936"/>
    </source>
</evidence>
<dbReference type="InterPro" id="IPR020826">
    <property type="entry name" value="Transketolase_BS"/>
</dbReference>
<dbReference type="NCBIfam" id="NF004559">
    <property type="entry name" value="PRK05899.2-5"/>
    <property type="match status" value="1"/>
</dbReference>
<evidence type="ECO:0000256" key="1">
    <source>
        <dbReference type="ARBA" id="ARBA00001913"/>
    </source>
</evidence>
<dbReference type="GO" id="GO:0005737">
    <property type="term" value="C:cytoplasm"/>
    <property type="evidence" value="ECO:0007669"/>
    <property type="project" value="UniProtKB-ARBA"/>
</dbReference>
<evidence type="ECO:0000256" key="11">
    <source>
        <dbReference type="ARBA" id="ARBA00022837"/>
    </source>
</evidence>
<evidence type="ECO:0000256" key="3">
    <source>
        <dbReference type="ARBA" id="ARBA00001941"/>
    </source>
</evidence>
<dbReference type="STRING" id="6216.A0A0R3SPN0"/>
<keyword evidence="12" id="KW-0460">Magnesium</keyword>
<comment type="similarity">
    <text evidence="6">Belongs to the transketolase family.</text>
</comment>
<evidence type="ECO:0000313" key="16">
    <source>
        <dbReference type="EMBL" id="VUZ48937.1"/>
    </source>
</evidence>
<evidence type="ECO:0000256" key="8">
    <source>
        <dbReference type="ARBA" id="ARBA00013152"/>
    </source>
</evidence>
<dbReference type="Pfam" id="PF00456">
    <property type="entry name" value="Transketolase_N"/>
    <property type="match status" value="1"/>
</dbReference>
<dbReference type="Gene3D" id="3.40.50.970">
    <property type="match status" value="2"/>
</dbReference>
<dbReference type="OrthoDB" id="10267175at2759"/>
<evidence type="ECO:0000313" key="15">
    <source>
        <dbReference type="EMBL" id="VDL59252.1"/>
    </source>
</evidence>
<feature type="domain" description="Transketolase-like pyrimidine-binding" evidence="14">
    <location>
        <begin position="314"/>
        <end position="478"/>
    </location>
</feature>
<comment type="cofactor">
    <cofactor evidence="4">
        <name>Mg(2+)</name>
        <dbReference type="ChEBI" id="CHEBI:18420"/>
    </cofactor>
</comment>
<dbReference type="Proteomes" id="UP000321570">
    <property type="component" value="Unassembled WGS sequence"/>
</dbReference>
<dbReference type="Proteomes" id="UP000274504">
    <property type="component" value="Unassembled WGS sequence"/>
</dbReference>
<dbReference type="CDD" id="cd07033">
    <property type="entry name" value="TPP_PYR_DXS_TK_like"/>
    <property type="match status" value="1"/>
</dbReference>
<keyword evidence="18" id="KW-1185">Reference proteome</keyword>
<dbReference type="Pfam" id="PF02779">
    <property type="entry name" value="Transket_pyr"/>
    <property type="match status" value="1"/>
</dbReference>
<dbReference type="InterPro" id="IPR005475">
    <property type="entry name" value="Transketolase-like_Pyr-bd"/>
</dbReference>
<dbReference type="InterPro" id="IPR009014">
    <property type="entry name" value="Transketo_C/PFOR_II"/>
</dbReference>
<dbReference type="AlphaFoldDB" id="A0A0R3SPN0"/>
<evidence type="ECO:0000313" key="18">
    <source>
        <dbReference type="Proteomes" id="UP000321570"/>
    </source>
</evidence>
<proteinExistence type="inferred from homology"/>
<accession>A0A0R3SPN0</accession>
<evidence type="ECO:0000256" key="6">
    <source>
        <dbReference type="ARBA" id="ARBA00007131"/>
    </source>
</evidence>
<dbReference type="EMBL" id="UYSG01010889">
    <property type="protein sequence ID" value="VDL59252.1"/>
    <property type="molecule type" value="Genomic_DNA"/>
</dbReference>
<keyword evidence="10" id="KW-0479">Metal-binding</keyword>
<comment type="cofactor">
    <cofactor evidence="1">
        <name>Ca(2+)</name>
        <dbReference type="ChEBI" id="CHEBI:29108"/>
    </cofactor>
</comment>
<keyword evidence="13" id="KW-0786">Thiamine pyrophosphate</keyword>
<dbReference type="FunFam" id="3.40.50.970:FF:000033">
    <property type="entry name" value="Transketolase isoform 1"/>
    <property type="match status" value="1"/>
</dbReference>